<evidence type="ECO:0000313" key="1">
    <source>
        <dbReference type="EMBL" id="MBE5039221.1"/>
    </source>
</evidence>
<evidence type="ECO:0000313" key="2">
    <source>
        <dbReference type="Proteomes" id="UP000806542"/>
    </source>
</evidence>
<dbReference type="Pfam" id="PF18907">
    <property type="entry name" value="DUF5662"/>
    <property type="match status" value="1"/>
</dbReference>
<keyword evidence="2" id="KW-1185">Reference proteome</keyword>
<proteinExistence type="predicted"/>
<name>A0A9D5R7I4_9FIRM</name>
<sequence>MQITLNKAWGHFKTITRHRHMVIRHCAKAGILWQGLFHDLSKYTPVEFLTGARYYTDGTRSPNEGEREAYGYSKAWLHHKGRNRHHFEYWNDYNKKAGRVMPVPMPMRYVKELLCDRIAASKIYQGEKYTPEHPLSYYLRGNTHRFIAPETSELIISMLTLLAEEGENTMFQKLKQM</sequence>
<reference evidence="1" key="1">
    <citation type="submission" date="2020-10" db="EMBL/GenBank/DDBJ databases">
        <title>ChiBAC.</title>
        <authorList>
            <person name="Zenner C."/>
            <person name="Hitch T.C.A."/>
            <person name="Clavel T."/>
        </authorList>
    </citation>
    <scope>NUCLEOTIDE SEQUENCE</scope>
    <source>
        <strain evidence="1">DSM 107454</strain>
    </source>
</reference>
<dbReference type="AlphaFoldDB" id="A0A9D5R7I4"/>
<gene>
    <name evidence="1" type="ORF">INF28_01890</name>
</gene>
<organism evidence="1 2">
    <name type="scientific">Ructibacterium gallinarum</name>
    <dbReference type="NCBI Taxonomy" id="2779355"/>
    <lineage>
        <taxon>Bacteria</taxon>
        <taxon>Bacillati</taxon>
        <taxon>Bacillota</taxon>
        <taxon>Clostridia</taxon>
        <taxon>Eubacteriales</taxon>
        <taxon>Oscillospiraceae</taxon>
        <taxon>Ructibacterium</taxon>
    </lineage>
</organism>
<protein>
    <submittedName>
        <fullName evidence="1">Catalase</fullName>
    </submittedName>
</protein>
<accession>A0A9D5R7I4</accession>
<comment type="caution">
    <text evidence="1">The sequence shown here is derived from an EMBL/GenBank/DDBJ whole genome shotgun (WGS) entry which is preliminary data.</text>
</comment>
<dbReference type="Proteomes" id="UP000806542">
    <property type="component" value="Unassembled WGS sequence"/>
</dbReference>
<dbReference type="RefSeq" id="WP_226391784.1">
    <property type="nucleotide sequence ID" value="NZ_JADCKB010000002.1"/>
</dbReference>
<dbReference type="InterPro" id="IPR043721">
    <property type="entry name" value="DUF5662"/>
</dbReference>
<dbReference type="EMBL" id="JADCKB010000002">
    <property type="protein sequence ID" value="MBE5039221.1"/>
    <property type="molecule type" value="Genomic_DNA"/>
</dbReference>